<proteinExistence type="predicted"/>
<evidence type="ECO:0000313" key="1">
    <source>
        <dbReference type="EMBL" id="SIR67932.1"/>
    </source>
</evidence>
<gene>
    <name evidence="1" type="ORF">SAMN05421858_3304</name>
</gene>
<keyword evidence="2" id="KW-1185">Reference proteome</keyword>
<evidence type="ECO:0000313" key="2">
    <source>
        <dbReference type="Proteomes" id="UP000186914"/>
    </source>
</evidence>
<sequence>MNVSTMDILLPHTQDFEKPSIIIIGHVTVYQGTSLVTSTRWITDARLLPLRKFEEKVPCFSAGMNPTLPFTNHRR</sequence>
<accession>A0A1N7CWD7</accession>
<name>A0A1N7CWD7_9EURY</name>
<dbReference type="AlphaFoldDB" id="A0A1N7CWD7"/>
<dbReference type="EMBL" id="FTNO01000003">
    <property type="protein sequence ID" value="SIR67932.1"/>
    <property type="molecule type" value="Genomic_DNA"/>
</dbReference>
<reference evidence="2" key="1">
    <citation type="submission" date="2017-01" db="EMBL/GenBank/DDBJ databases">
        <authorList>
            <person name="Varghese N."/>
            <person name="Submissions S."/>
        </authorList>
    </citation>
    <scope>NUCLEOTIDE SEQUENCE [LARGE SCALE GENOMIC DNA]</scope>
    <source>
        <strain evidence="2">CGMCC 1.7737</strain>
    </source>
</reference>
<dbReference type="Proteomes" id="UP000186914">
    <property type="component" value="Unassembled WGS sequence"/>
</dbReference>
<organism evidence="1 2">
    <name type="scientific">Haladaptatus litoreus</name>
    <dbReference type="NCBI Taxonomy" id="553468"/>
    <lineage>
        <taxon>Archaea</taxon>
        <taxon>Methanobacteriati</taxon>
        <taxon>Methanobacteriota</taxon>
        <taxon>Stenosarchaea group</taxon>
        <taxon>Halobacteria</taxon>
        <taxon>Halobacteriales</taxon>
        <taxon>Haladaptataceae</taxon>
        <taxon>Haladaptatus</taxon>
    </lineage>
</organism>
<protein>
    <submittedName>
        <fullName evidence="1">Uncharacterized protein</fullName>
    </submittedName>
</protein>